<dbReference type="GO" id="GO:0120147">
    <property type="term" value="F:formylglycine-generating oxidase activity"/>
    <property type="evidence" value="ECO:0007669"/>
    <property type="project" value="TreeGrafter"/>
</dbReference>
<evidence type="ECO:0000259" key="3">
    <source>
        <dbReference type="Pfam" id="PF03781"/>
    </source>
</evidence>
<dbReference type="EC" id="2.7.11.1" evidence="4"/>
<dbReference type="GO" id="GO:0004674">
    <property type="term" value="F:protein serine/threonine kinase activity"/>
    <property type="evidence" value="ECO:0007669"/>
    <property type="project" value="UniProtKB-EC"/>
</dbReference>
<dbReference type="Gene3D" id="3.90.1580.10">
    <property type="entry name" value="paralog of FGE (formylglycine-generating enzyme)"/>
    <property type="match status" value="1"/>
</dbReference>
<evidence type="ECO:0000313" key="4">
    <source>
        <dbReference type="EMBL" id="QDU95496.1"/>
    </source>
</evidence>
<dbReference type="EMBL" id="CP036433">
    <property type="protein sequence ID" value="QDU95496.1"/>
    <property type="molecule type" value="Genomic_DNA"/>
</dbReference>
<feature type="signal peptide" evidence="2">
    <location>
        <begin position="1"/>
        <end position="26"/>
    </location>
</feature>
<keyword evidence="4" id="KW-0418">Kinase</keyword>
<feature type="region of interest" description="Disordered" evidence="1">
    <location>
        <begin position="25"/>
        <end position="53"/>
    </location>
</feature>
<dbReference type="InterPro" id="IPR051043">
    <property type="entry name" value="Sulfatase_Mod_Factor_Kinase"/>
</dbReference>
<dbReference type="Proteomes" id="UP000317648">
    <property type="component" value="Chromosome"/>
</dbReference>
<keyword evidence="2" id="KW-0732">Signal</keyword>
<proteinExistence type="predicted"/>
<dbReference type="SUPFAM" id="SSF56436">
    <property type="entry name" value="C-type lectin-like"/>
    <property type="match status" value="1"/>
</dbReference>
<feature type="domain" description="Sulfatase-modifying factor enzyme-like" evidence="3">
    <location>
        <begin position="87"/>
        <end position="376"/>
    </location>
</feature>
<dbReference type="KEGG" id="lcre:Pla8534_33110"/>
<protein>
    <submittedName>
        <fullName evidence="4">Serine/threonine-protein kinase pkn1</fullName>
        <ecNumber evidence="4">2.7.11.1</ecNumber>
    </submittedName>
</protein>
<dbReference type="Pfam" id="PF03781">
    <property type="entry name" value="FGE-sulfatase"/>
    <property type="match status" value="1"/>
</dbReference>
<organism evidence="4 5">
    <name type="scientific">Lignipirellula cremea</name>
    <dbReference type="NCBI Taxonomy" id="2528010"/>
    <lineage>
        <taxon>Bacteria</taxon>
        <taxon>Pseudomonadati</taxon>
        <taxon>Planctomycetota</taxon>
        <taxon>Planctomycetia</taxon>
        <taxon>Pirellulales</taxon>
        <taxon>Pirellulaceae</taxon>
        <taxon>Lignipirellula</taxon>
    </lineage>
</organism>
<dbReference type="AlphaFoldDB" id="A0A518DUI2"/>
<keyword evidence="5" id="KW-1185">Reference proteome</keyword>
<dbReference type="RefSeq" id="WP_197443340.1">
    <property type="nucleotide sequence ID" value="NZ_CP036433.1"/>
</dbReference>
<gene>
    <name evidence="4" type="primary">pkn1_10</name>
    <name evidence="4" type="ORF">Pla8534_33110</name>
</gene>
<dbReference type="InterPro" id="IPR005532">
    <property type="entry name" value="SUMF_dom"/>
</dbReference>
<accession>A0A518DUI2</accession>
<dbReference type="PANTHER" id="PTHR23150">
    <property type="entry name" value="SULFATASE MODIFYING FACTOR 1, 2"/>
    <property type="match status" value="1"/>
</dbReference>
<dbReference type="InterPro" id="IPR016187">
    <property type="entry name" value="CTDL_fold"/>
</dbReference>
<feature type="chain" id="PRO_5021909535" evidence="2">
    <location>
        <begin position="27"/>
        <end position="384"/>
    </location>
</feature>
<dbReference type="InterPro" id="IPR042095">
    <property type="entry name" value="SUMF_sf"/>
</dbReference>
<evidence type="ECO:0000256" key="1">
    <source>
        <dbReference type="SAM" id="MobiDB-lite"/>
    </source>
</evidence>
<evidence type="ECO:0000256" key="2">
    <source>
        <dbReference type="SAM" id="SignalP"/>
    </source>
</evidence>
<keyword evidence="4" id="KW-0808">Transferase</keyword>
<sequence length="384" mass="42425" precursor="true">MHRLLANRLLYLTLFLLMQPVSRSSAWQQPPDSQGPGAVVKSATKGSKSQPAIAKAPFDAEQAKKIQAAWAKHLGIAVETKNSFQTPMVLIPPGKFLMGSSPEQVAQAISMAVDAKIDERTQDRIRQAEVPQHPRTVNRPFLMAATEVTIEQFRQFVKATGYQTDAERLGAGNSATPKKAAPGEENGFTWRAPGFVEPEDAAVSQVSWNDAVVFCNWLSEQEDLPPSYKAHPVIGWELLPQGVGYRLPTETEWEYAARAGTTSQYHFGDDARMLSDYAWFGSKSGSTPERHVGAKRPNAFGLFDMHGNMGEWCQDFYEPTSYPKHALNRPLGEAGDTRRAIRGGDWWTTAIRCRSAFRGYGDQVNRSDDLGFRLARTPAAAIGP</sequence>
<evidence type="ECO:0000313" key="5">
    <source>
        <dbReference type="Proteomes" id="UP000317648"/>
    </source>
</evidence>
<name>A0A518DUI2_9BACT</name>
<dbReference type="PANTHER" id="PTHR23150:SF19">
    <property type="entry name" value="FORMYLGLYCINE-GENERATING ENZYME"/>
    <property type="match status" value="1"/>
</dbReference>
<reference evidence="4 5" key="1">
    <citation type="submission" date="2019-02" db="EMBL/GenBank/DDBJ databases">
        <title>Deep-cultivation of Planctomycetes and their phenomic and genomic characterization uncovers novel biology.</title>
        <authorList>
            <person name="Wiegand S."/>
            <person name="Jogler M."/>
            <person name="Boedeker C."/>
            <person name="Pinto D."/>
            <person name="Vollmers J."/>
            <person name="Rivas-Marin E."/>
            <person name="Kohn T."/>
            <person name="Peeters S.H."/>
            <person name="Heuer A."/>
            <person name="Rast P."/>
            <person name="Oberbeckmann S."/>
            <person name="Bunk B."/>
            <person name="Jeske O."/>
            <person name="Meyerdierks A."/>
            <person name="Storesund J.E."/>
            <person name="Kallscheuer N."/>
            <person name="Luecker S."/>
            <person name="Lage O.M."/>
            <person name="Pohl T."/>
            <person name="Merkel B.J."/>
            <person name="Hornburger P."/>
            <person name="Mueller R.-W."/>
            <person name="Bruemmer F."/>
            <person name="Labrenz M."/>
            <person name="Spormann A.M."/>
            <person name="Op den Camp H."/>
            <person name="Overmann J."/>
            <person name="Amann R."/>
            <person name="Jetten M.S.M."/>
            <person name="Mascher T."/>
            <person name="Medema M.H."/>
            <person name="Devos D.P."/>
            <person name="Kaster A.-K."/>
            <person name="Ovreas L."/>
            <person name="Rohde M."/>
            <person name="Galperin M.Y."/>
            <person name="Jogler C."/>
        </authorList>
    </citation>
    <scope>NUCLEOTIDE SEQUENCE [LARGE SCALE GENOMIC DNA]</scope>
    <source>
        <strain evidence="4 5">Pla85_3_4</strain>
    </source>
</reference>